<name>X1UW89_9ZZZZ</name>
<evidence type="ECO:0000313" key="2">
    <source>
        <dbReference type="EMBL" id="GAJ21734.1"/>
    </source>
</evidence>
<proteinExistence type="predicted"/>
<sequence length="168" mass="19584">YYFEKGIPDDEWFISPGKQGESVQYYPHFDKKHFLIKSEFDYYADVFYYKIFSAWDTIGHLLNILYKLKIKRVGFKSAIAKLKSANPNLFKSLKAIVDDPDFQKANKLRDDITHNYLPSTVDSGIDKPSERKVTFGVGKYTKSAEFYQNVRASLHLFVKTLECIKQQS</sequence>
<protein>
    <recommendedName>
        <fullName evidence="1">Cthe-2314-like HEPN domain-containing protein</fullName>
    </recommendedName>
</protein>
<feature type="domain" description="Cthe-2314-like HEPN" evidence="1">
    <location>
        <begin position="2"/>
        <end position="162"/>
    </location>
</feature>
<dbReference type="AlphaFoldDB" id="X1UW89"/>
<reference evidence="2" key="1">
    <citation type="journal article" date="2014" name="Front. Microbiol.">
        <title>High frequency of phylogenetically diverse reductive dehalogenase-homologous genes in deep subseafloor sedimentary metagenomes.</title>
        <authorList>
            <person name="Kawai M."/>
            <person name="Futagami T."/>
            <person name="Toyoda A."/>
            <person name="Takaki Y."/>
            <person name="Nishi S."/>
            <person name="Hori S."/>
            <person name="Arai W."/>
            <person name="Tsubouchi T."/>
            <person name="Morono Y."/>
            <person name="Uchiyama I."/>
            <person name="Ito T."/>
            <person name="Fujiyama A."/>
            <person name="Inagaki F."/>
            <person name="Takami H."/>
        </authorList>
    </citation>
    <scope>NUCLEOTIDE SEQUENCE</scope>
    <source>
        <strain evidence="2">Expedition CK06-06</strain>
    </source>
</reference>
<comment type="caution">
    <text evidence="2">The sequence shown here is derived from an EMBL/GenBank/DDBJ whole genome shotgun (WGS) entry which is preliminary data.</text>
</comment>
<dbReference type="InterPro" id="IPR041394">
    <property type="entry name" value="HEPN_Cthe2314"/>
</dbReference>
<gene>
    <name evidence="2" type="ORF">S12H4_58816</name>
</gene>
<evidence type="ECO:0000259" key="1">
    <source>
        <dbReference type="Pfam" id="PF18730"/>
    </source>
</evidence>
<organism evidence="2">
    <name type="scientific">marine sediment metagenome</name>
    <dbReference type="NCBI Taxonomy" id="412755"/>
    <lineage>
        <taxon>unclassified sequences</taxon>
        <taxon>metagenomes</taxon>
        <taxon>ecological metagenomes</taxon>
    </lineage>
</organism>
<feature type="non-terminal residue" evidence="2">
    <location>
        <position position="1"/>
    </location>
</feature>
<dbReference type="Pfam" id="PF18730">
    <property type="entry name" value="HEPN_Cthe2314"/>
    <property type="match status" value="1"/>
</dbReference>
<dbReference type="EMBL" id="BARW01038289">
    <property type="protein sequence ID" value="GAJ21734.1"/>
    <property type="molecule type" value="Genomic_DNA"/>
</dbReference>
<accession>X1UW89</accession>